<dbReference type="EMBL" id="BARV01005881">
    <property type="protein sequence ID" value="GAI04681.1"/>
    <property type="molecule type" value="Genomic_DNA"/>
</dbReference>
<protein>
    <recommendedName>
        <fullName evidence="1">PA14 domain-containing protein</fullName>
    </recommendedName>
</protein>
<name>X1LFQ1_9ZZZZ</name>
<proteinExistence type="predicted"/>
<dbReference type="AlphaFoldDB" id="X1LFQ1"/>
<dbReference type="InterPro" id="IPR037524">
    <property type="entry name" value="PA14/GLEYA"/>
</dbReference>
<evidence type="ECO:0000259" key="1">
    <source>
        <dbReference type="PROSITE" id="PS51820"/>
    </source>
</evidence>
<sequence>MVVGYLVLTCLIIHPYYLDYYNEIVGGPKNVYRRRWFEIGWWAEGIHEAMEYVIKKAGPDAWVLYKVRPSQTIQPLYGSLQDFERNCDDFSVKWTGKLKVSFEDNYTFYTISDDGVRLWIDGRLIINNWTV</sequence>
<comment type="caution">
    <text evidence="2">The sequence shown here is derived from an EMBL/GenBank/DDBJ whole genome shotgun (WGS) entry which is preliminary data.</text>
</comment>
<dbReference type="Gene3D" id="3.90.182.10">
    <property type="entry name" value="Toxin - Anthrax Protective Antigen,domain 1"/>
    <property type="match status" value="1"/>
</dbReference>
<dbReference type="PROSITE" id="PS51820">
    <property type="entry name" value="PA14"/>
    <property type="match status" value="1"/>
</dbReference>
<dbReference type="SUPFAM" id="SSF56988">
    <property type="entry name" value="Anthrax protective antigen"/>
    <property type="match status" value="1"/>
</dbReference>
<feature type="non-terminal residue" evidence="2">
    <location>
        <position position="131"/>
    </location>
</feature>
<feature type="domain" description="PA14" evidence="1">
    <location>
        <begin position="27"/>
        <end position="131"/>
    </location>
</feature>
<organism evidence="2">
    <name type="scientific">marine sediment metagenome</name>
    <dbReference type="NCBI Taxonomy" id="412755"/>
    <lineage>
        <taxon>unclassified sequences</taxon>
        <taxon>metagenomes</taxon>
        <taxon>ecological metagenomes</taxon>
    </lineage>
</organism>
<gene>
    <name evidence="2" type="ORF">S06H3_11964</name>
</gene>
<evidence type="ECO:0000313" key="2">
    <source>
        <dbReference type="EMBL" id="GAI04681.1"/>
    </source>
</evidence>
<dbReference type="InterPro" id="IPR011658">
    <property type="entry name" value="PA14_dom"/>
</dbReference>
<accession>X1LFQ1</accession>
<reference evidence="2" key="1">
    <citation type="journal article" date="2014" name="Front. Microbiol.">
        <title>High frequency of phylogenetically diverse reductive dehalogenase-homologous genes in deep subseafloor sedimentary metagenomes.</title>
        <authorList>
            <person name="Kawai M."/>
            <person name="Futagami T."/>
            <person name="Toyoda A."/>
            <person name="Takaki Y."/>
            <person name="Nishi S."/>
            <person name="Hori S."/>
            <person name="Arai W."/>
            <person name="Tsubouchi T."/>
            <person name="Morono Y."/>
            <person name="Uchiyama I."/>
            <person name="Ito T."/>
            <person name="Fujiyama A."/>
            <person name="Inagaki F."/>
            <person name="Takami H."/>
        </authorList>
    </citation>
    <scope>NUCLEOTIDE SEQUENCE</scope>
    <source>
        <strain evidence="2">Expedition CK06-06</strain>
    </source>
</reference>
<dbReference type="Pfam" id="PF07691">
    <property type="entry name" value="PA14"/>
    <property type="match status" value="1"/>
</dbReference>